<dbReference type="EMBL" id="CP066308">
    <property type="protein sequence ID" value="QQE73899.1"/>
    <property type="molecule type" value="Genomic_DNA"/>
</dbReference>
<organism evidence="2 4">
    <name type="scientific">Brevibacillus composti</name>
    <dbReference type="NCBI Taxonomy" id="2796470"/>
    <lineage>
        <taxon>Bacteria</taxon>
        <taxon>Bacillati</taxon>
        <taxon>Bacillota</taxon>
        <taxon>Bacilli</taxon>
        <taxon>Bacillales</taxon>
        <taxon>Paenibacillaceae</taxon>
        <taxon>Brevibacillus</taxon>
    </lineage>
</organism>
<dbReference type="GO" id="GO:0003824">
    <property type="term" value="F:catalytic activity"/>
    <property type="evidence" value="ECO:0007669"/>
    <property type="project" value="UniProtKB-ARBA"/>
</dbReference>
<accession>A0A7T5EJS9</accession>
<dbReference type="Proteomes" id="UP000595847">
    <property type="component" value="Chromosome"/>
</dbReference>
<dbReference type="Pfam" id="PF06276">
    <property type="entry name" value="FhuF"/>
    <property type="match status" value="1"/>
</dbReference>
<proteinExistence type="predicted"/>
<dbReference type="KEGG" id="bcop:JD108_18870"/>
<reference evidence="3" key="2">
    <citation type="submission" date="2021-04" db="EMBL/GenBank/DDBJ databases">
        <title>Brevibacillus composti FJAT-54423, complete genome.</title>
        <authorList>
            <person name="Tang R."/>
        </authorList>
    </citation>
    <scope>NUCLEOTIDE SEQUENCE</scope>
    <source>
        <strain evidence="3">FJAT-54424</strain>
    </source>
</reference>
<evidence type="ECO:0000313" key="4">
    <source>
        <dbReference type="Proteomes" id="UP000595847"/>
    </source>
</evidence>
<name>A0A7T5EJS9_9BACL</name>
<evidence type="ECO:0000313" key="2">
    <source>
        <dbReference type="EMBL" id="QQE73899.1"/>
    </source>
</evidence>
<evidence type="ECO:0000313" key="5">
    <source>
        <dbReference type="Proteomes" id="UP000677234"/>
    </source>
</evidence>
<sequence>MGSDWNAAVLEQKYRILFADRTEAPLVFPAENLLRKETSMIFLRQVGEDIGSPTSIVTASLFFKRFLALVCGALHAMSWDSVGIDIALPNVVLTADKSWTLPRFVLRDAGVSRPQEGERALWREQYVRQIFQETVSPLIAALSAATKVREQILWSHTAYLLHFYYTRWQEAAPTLHLKRQMADDFFFLTKVADSSLLGGGKGRPFDTSYAEVPHPSGSGETIHIRRQCCYQYQVKGGRCCYTCPLLSDSERAESIRMHGS</sequence>
<dbReference type="RefSeq" id="WP_198827496.1">
    <property type="nucleotide sequence ID" value="NZ_CP066308.1"/>
</dbReference>
<dbReference type="EMBL" id="CP073708">
    <property type="protein sequence ID" value="QUO40984.1"/>
    <property type="molecule type" value="Genomic_DNA"/>
</dbReference>
<gene>
    <name evidence="2" type="ORF">JD108_18870</name>
    <name evidence="3" type="ORF">KDJ56_18810</name>
</gene>
<feature type="domain" description="Aerobactin siderophore biosynthesis IucA/IucC-like C-terminal" evidence="1">
    <location>
        <begin position="60"/>
        <end position="174"/>
    </location>
</feature>
<dbReference type="AlphaFoldDB" id="A0A7T5EJS9"/>
<reference evidence="2 4" key="1">
    <citation type="submission" date="2020-12" db="EMBL/GenBank/DDBJ databases">
        <title>strain FJAT-54423T represents a novel species of the genus Brevibacillus.</title>
        <authorList>
            <person name="Tang R."/>
        </authorList>
    </citation>
    <scope>NUCLEOTIDE SEQUENCE [LARGE SCALE GENOMIC DNA]</scope>
    <source>
        <strain evidence="2 4">FJAT-54423</strain>
    </source>
</reference>
<keyword evidence="5" id="KW-1185">Reference proteome</keyword>
<evidence type="ECO:0000259" key="1">
    <source>
        <dbReference type="Pfam" id="PF06276"/>
    </source>
</evidence>
<protein>
    <recommendedName>
        <fullName evidence="1">Aerobactin siderophore biosynthesis IucA/IucC-like C-terminal domain-containing protein</fullName>
    </recommendedName>
</protein>
<evidence type="ECO:0000313" key="3">
    <source>
        <dbReference type="EMBL" id="QUO40984.1"/>
    </source>
</evidence>
<dbReference type="Proteomes" id="UP000677234">
    <property type="component" value="Chromosome"/>
</dbReference>
<dbReference type="InterPro" id="IPR022770">
    <property type="entry name" value="IucA/IucC-like_C"/>
</dbReference>